<evidence type="ECO:0000313" key="1">
    <source>
        <dbReference type="EMBL" id="OBS69959.1"/>
    </source>
</evidence>
<name>A0A1A6GVJ1_NEOLE</name>
<proteinExistence type="predicted"/>
<comment type="caution">
    <text evidence="1">The sequence shown here is derived from an EMBL/GenBank/DDBJ whole genome shotgun (WGS) entry which is preliminary data.</text>
</comment>
<evidence type="ECO:0000313" key="2">
    <source>
        <dbReference type="Proteomes" id="UP000092124"/>
    </source>
</evidence>
<sequence>MNPGSSSSTHSPIEVPWILPTYLLSIDIAAISDPFINLNCKIYKFHYDSTHIKFHSTVEAENGKLVNGKAISIFQE</sequence>
<dbReference type="EMBL" id="LZPO01066554">
    <property type="protein sequence ID" value="OBS69959.1"/>
    <property type="molecule type" value="Genomic_DNA"/>
</dbReference>
<protein>
    <submittedName>
        <fullName evidence="1">Uncharacterized protein</fullName>
    </submittedName>
</protein>
<reference evidence="1 2" key="1">
    <citation type="submission" date="2016-06" db="EMBL/GenBank/DDBJ databases">
        <title>The Draft Genome Sequence and Annotation of the Desert Woodrat Neotoma lepida.</title>
        <authorList>
            <person name="Campbell M."/>
            <person name="Oakeson K.F."/>
            <person name="Yandell M."/>
            <person name="Halpert J.R."/>
            <person name="Dearing D."/>
        </authorList>
    </citation>
    <scope>NUCLEOTIDE SEQUENCE [LARGE SCALE GENOMIC DNA]</scope>
    <source>
        <strain evidence="1">417</strain>
        <tissue evidence="1">Liver</tissue>
    </source>
</reference>
<organism evidence="1 2">
    <name type="scientific">Neotoma lepida</name>
    <name type="common">Desert woodrat</name>
    <dbReference type="NCBI Taxonomy" id="56216"/>
    <lineage>
        <taxon>Eukaryota</taxon>
        <taxon>Metazoa</taxon>
        <taxon>Chordata</taxon>
        <taxon>Craniata</taxon>
        <taxon>Vertebrata</taxon>
        <taxon>Euteleostomi</taxon>
        <taxon>Mammalia</taxon>
        <taxon>Eutheria</taxon>
        <taxon>Euarchontoglires</taxon>
        <taxon>Glires</taxon>
        <taxon>Rodentia</taxon>
        <taxon>Myomorpha</taxon>
        <taxon>Muroidea</taxon>
        <taxon>Cricetidae</taxon>
        <taxon>Neotominae</taxon>
        <taxon>Neotoma</taxon>
    </lineage>
</organism>
<dbReference type="AlphaFoldDB" id="A0A1A6GVJ1"/>
<keyword evidence="2" id="KW-1185">Reference proteome</keyword>
<dbReference type="Proteomes" id="UP000092124">
    <property type="component" value="Unassembled WGS sequence"/>
</dbReference>
<dbReference type="InterPro" id="IPR036291">
    <property type="entry name" value="NAD(P)-bd_dom_sf"/>
</dbReference>
<dbReference type="Gene3D" id="3.40.50.720">
    <property type="entry name" value="NAD(P)-binding Rossmann-like Domain"/>
    <property type="match status" value="1"/>
</dbReference>
<dbReference type="SUPFAM" id="SSF51735">
    <property type="entry name" value="NAD(P)-binding Rossmann-fold domains"/>
    <property type="match status" value="1"/>
</dbReference>
<gene>
    <name evidence="1" type="ORF">A6R68_01500</name>
</gene>
<accession>A0A1A6GVJ1</accession>
<dbReference type="STRING" id="56216.A0A1A6GVJ1"/>